<reference evidence="3 4" key="1">
    <citation type="submission" date="2019-06" db="EMBL/GenBank/DDBJ databases">
        <title>New taxonomy in bacterial strain CC-CFT640, isolated from vineyard.</title>
        <authorList>
            <person name="Lin S.-Y."/>
            <person name="Tsai C.-F."/>
            <person name="Young C.-C."/>
        </authorList>
    </citation>
    <scope>NUCLEOTIDE SEQUENCE [LARGE SCALE GENOMIC DNA]</scope>
    <source>
        <strain evidence="3 4">CC-CFT640</strain>
    </source>
</reference>
<dbReference type="PIRSF" id="PIRSF016919">
    <property type="entry name" value="HupE_UreJ"/>
    <property type="match status" value="1"/>
</dbReference>
<sequence length="195" mass="19144">MTRLIFLAAALLAATAGAVQAHAGHELGGAVVGFLHPVGGLDHLLAMVGVGIWAAHVATRDRRAVWLVPAAFVAVMVLGGALAVAGLRLPMVEAGILGSVLLLGVILLAAPTLPVWAPMIAVGLFALFHGHAHGTEMPAAAAPLAYAAGFVLATAALHSLGIGIGIAARRLGGLAGTRALGGLVTLGGVALLAAG</sequence>
<comment type="caution">
    <text evidence="3">The sequence shown here is derived from an EMBL/GenBank/DDBJ whole genome shotgun (WGS) entry which is preliminary data.</text>
</comment>
<keyword evidence="2" id="KW-0732">Signal</keyword>
<dbReference type="InterPro" id="IPR007038">
    <property type="entry name" value="HupE_UreJ"/>
</dbReference>
<keyword evidence="1" id="KW-1133">Transmembrane helix</keyword>
<dbReference type="RefSeq" id="WP_147850673.1">
    <property type="nucleotide sequence ID" value="NZ_VDUZ01000043.1"/>
</dbReference>
<proteinExistence type="predicted"/>
<feature type="transmembrane region" description="Helical" evidence="1">
    <location>
        <begin position="65"/>
        <end position="85"/>
    </location>
</feature>
<feature type="transmembrane region" description="Helical" evidence="1">
    <location>
        <begin position="33"/>
        <end position="53"/>
    </location>
</feature>
<organism evidence="3 4">
    <name type="scientific">Vineibacter terrae</name>
    <dbReference type="NCBI Taxonomy" id="2586908"/>
    <lineage>
        <taxon>Bacteria</taxon>
        <taxon>Pseudomonadati</taxon>
        <taxon>Pseudomonadota</taxon>
        <taxon>Alphaproteobacteria</taxon>
        <taxon>Hyphomicrobiales</taxon>
        <taxon>Vineibacter</taxon>
    </lineage>
</organism>
<feature type="transmembrane region" description="Helical" evidence="1">
    <location>
        <begin position="115"/>
        <end position="132"/>
    </location>
</feature>
<keyword evidence="1" id="KW-0472">Membrane</keyword>
<keyword evidence="4" id="KW-1185">Reference proteome</keyword>
<evidence type="ECO:0000256" key="2">
    <source>
        <dbReference type="SAM" id="SignalP"/>
    </source>
</evidence>
<dbReference type="AlphaFoldDB" id="A0A5C8PDQ2"/>
<feature type="signal peptide" evidence="2">
    <location>
        <begin position="1"/>
        <end position="21"/>
    </location>
</feature>
<feature type="transmembrane region" description="Helical" evidence="1">
    <location>
        <begin position="144"/>
        <end position="168"/>
    </location>
</feature>
<dbReference type="EMBL" id="VDUZ01000043">
    <property type="protein sequence ID" value="TXL71452.1"/>
    <property type="molecule type" value="Genomic_DNA"/>
</dbReference>
<dbReference type="Proteomes" id="UP000321638">
    <property type="component" value="Unassembled WGS sequence"/>
</dbReference>
<evidence type="ECO:0000256" key="1">
    <source>
        <dbReference type="SAM" id="Phobius"/>
    </source>
</evidence>
<feature type="transmembrane region" description="Helical" evidence="1">
    <location>
        <begin position="175"/>
        <end position="194"/>
    </location>
</feature>
<evidence type="ECO:0000313" key="4">
    <source>
        <dbReference type="Proteomes" id="UP000321638"/>
    </source>
</evidence>
<protein>
    <submittedName>
        <fullName evidence="3">HupE/UreJ family protein</fullName>
    </submittedName>
</protein>
<keyword evidence="1" id="KW-0812">Transmembrane</keyword>
<dbReference type="Pfam" id="PF04955">
    <property type="entry name" value="HupE_UreJ"/>
    <property type="match status" value="1"/>
</dbReference>
<feature type="transmembrane region" description="Helical" evidence="1">
    <location>
        <begin position="91"/>
        <end position="110"/>
    </location>
</feature>
<name>A0A5C8PDQ2_9HYPH</name>
<feature type="chain" id="PRO_5022833262" evidence="2">
    <location>
        <begin position="22"/>
        <end position="195"/>
    </location>
</feature>
<evidence type="ECO:0000313" key="3">
    <source>
        <dbReference type="EMBL" id="TXL71452.1"/>
    </source>
</evidence>
<dbReference type="OrthoDB" id="9808192at2"/>
<gene>
    <name evidence="3" type="ORF">FHP25_29935</name>
</gene>
<accession>A0A5C8PDQ2</accession>